<evidence type="ECO:0000256" key="1">
    <source>
        <dbReference type="SAM" id="Phobius"/>
    </source>
</evidence>
<proteinExistence type="predicted"/>
<evidence type="ECO:0000313" key="3">
    <source>
        <dbReference type="Proteomes" id="UP000633509"/>
    </source>
</evidence>
<keyword evidence="3" id="KW-1185">Reference proteome</keyword>
<feature type="transmembrane region" description="Helical" evidence="1">
    <location>
        <begin position="101"/>
        <end position="119"/>
    </location>
</feature>
<name>A0ABR9LZT1_9ACTN</name>
<feature type="transmembrane region" description="Helical" evidence="1">
    <location>
        <begin position="76"/>
        <end position="95"/>
    </location>
</feature>
<gene>
    <name evidence="2" type="ORF">H4W80_004420</name>
</gene>
<protein>
    <recommendedName>
        <fullName evidence="4">Integral membrane protein</fullName>
    </recommendedName>
</protein>
<dbReference type="EMBL" id="JADBEK010000001">
    <property type="protein sequence ID" value="MBE1586162.1"/>
    <property type="molecule type" value="Genomic_DNA"/>
</dbReference>
<comment type="caution">
    <text evidence="2">The sequence shown here is derived from an EMBL/GenBank/DDBJ whole genome shotgun (WGS) entry which is preliminary data.</text>
</comment>
<accession>A0ABR9LZT1</accession>
<keyword evidence="1" id="KW-1133">Transmembrane helix</keyword>
<evidence type="ECO:0000313" key="2">
    <source>
        <dbReference type="EMBL" id="MBE1586162.1"/>
    </source>
</evidence>
<keyword evidence="1" id="KW-0472">Membrane</keyword>
<dbReference type="Proteomes" id="UP000633509">
    <property type="component" value="Unassembled WGS sequence"/>
</dbReference>
<dbReference type="RefSeq" id="WP_192786776.1">
    <property type="nucleotide sequence ID" value="NZ_JADBEK010000001.1"/>
</dbReference>
<reference evidence="2 3" key="1">
    <citation type="submission" date="2020-10" db="EMBL/GenBank/DDBJ databases">
        <title>Sequencing the genomes of 1000 actinobacteria strains.</title>
        <authorList>
            <person name="Klenk H.-P."/>
        </authorList>
    </citation>
    <scope>NUCLEOTIDE SEQUENCE [LARGE SCALE GENOMIC DNA]</scope>
    <source>
        <strain evidence="2 3">DSM 43173</strain>
    </source>
</reference>
<sequence length="123" mass="12127">MRSPAGVLLVLLAIPTAANLAGGGPTWIWTPSLPTPLLRLVTEAGLLDVWLLADLLAAVGVLGGLAVAATACSATAVAATLLALVGALSVAAAVTGAPLPLWYALAYTAGLVLVLRAGCCSTR</sequence>
<keyword evidence="1" id="KW-0812">Transmembrane</keyword>
<evidence type="ECO:0008006" key="4">
    <source>
        <dbReference type="Google" id="ProtNLM"/>
    </source>
</evidence>
<organism evidence="2 3">
    <name type="scientific">Nonomuraea angiospora</name>
    <dbReference type="NCBI Taxonomy" id="46172"/>
    <lineage>
        <taxon>Bacteria</taxon>
        <taxon>Bacillati</taxon>
        <taxon>Actinomycetota</taxon>
        <taxon>Actinomycetes</taxon>
        <taxon>Streptosporangiales</taxon>
        <taxon>Streptosporangiaceae</taxon>
        <taxon>Nonomuraea</taxon>
    </lineage>
</organism>
<feature type="transmembrane region" description="Helical" evidence="1">
    <location>
        <begin position="47"/>
        <end position="69"/>
    </location>
</feature>